<keyword evidence="4 6" id="KW-0472">Membrane</keyword>
<keyword evidence="9" id="KW-1185">Reference proteome</keyword>
<evidence type="ECO:0000256" key="6">
    <source>
        <dbReference type="SAM" id="Phobius"/>
    </source>
</evidence>
<dbReference type="InParanoid" id="A0A0G4FB84"/>
<feature type="compositionally biased region" description="Low complexity" evidence="5">
    <location>
        <begin position="1"/>
        <end position="14"/>
    </location>
</feature>
<dbReference type="AlphaFoldDB" id="A0A0G4FB84"/>
<evidence type="ECO:0000313" key="9">
    <source>
        <dbReference type="Proteomes" id="UP000041254"/>
    </source>
</evidence>
<feature type="transmembrane region" description="Helical" evidence="6">
    <location>
        <begin position="40"/>
        <end position="64"/>
    </location>
</feature>
<dbReference type="STRING" id="1169540.A0A0G4FB84"/>
<feature type="region of interest" description="Disordered" evidence="5">
    <location>
        <begin position="1"/>
        <end position="30"/>
    </location>
</feature>
<dbReference type="EMBL" id="CDMY01000403">
    <property type="protein sequence ID" value="CEM10208.1"/>
    <property type="molecule type" value="Genomic_DNA"/>
</dbReference>
<feature type="transmembrane region" description="Helical" evidence="6">
    <location>
        <begin position="158"/>
        <end position="176"/>
    </location>
</feature>
<accession>A0A0G4FB84</accession>
<evidence type="ECO:0000256" key="2">
    <source>
        <dbReference type="ARBA" id="ARBA00022692"/>
    </source>
</evidence>
<comment type="subcellular location">
    <subcellularLocation>
        <location evidence="1">Membrane</location>
        <topology evidence="1">Multi-pass membrane protein</topology>
    </subcellularLocation>
</comment>
<dbReference type="Proteomes" id="UP000041254">
    <property type="component" value="Unassembled WGS sequence"/>
</dbReference>
<evidence type="ECO:0000256" key="5">
    <source>
        <dbReference type="SAM" id="MobiDB-lite"/>
    </source>
</evidence>
<name>A0A0G4FB84_VITBC</name>
<dbReference type="PhylomeDB" id="A0A0G4FB84"/>
<feature type="transmembrane region" description="Helical" evidence="6">
    <location>
        <begin position="307"/>
        <end position="325"/>
    </location>
</feature>
<feature type="transmembrane region" description="Helical" evidence="6">
    <location>
        <begin position="217"/>
        <end position="236"/>
    </location>
</feature>
<feature type="transmembrane region" description="Helical" evidence="6">
    <location>
        <begin position="248"/>
        <end position="268"/>
    </location>
</feature>
<reference evidence="8 9" key="1">
    <citation type="submission" date="2014-11" db="EMBL/GenBank/DDBJ databases">
        <authorList>
            <person name="Zhu J."/>
            <person name="Qi W."/>
            <person name="Song R."/>
        </authorList>
    </citation>
    <scope>NUCLEOTIDE SEQUENCE [LARGE SCALE GENOMIC DNA]</scope>
</reference>
<organism evidence="8 9">
    <name type="scientific">Vitrella brassicaformis (strain CCMP3155)</name>
    <dbReference type="NCBI Taxonomy" id="1169540"/>
    <lineage>
        <taxon>Eukaryota</taxon>
        <taxon>Sar</taxon>
        <taxon>Alveolata</taxon>
        <taxon>Colpodellida</taxon>
        <taxon>Vitrellaceae</taxon>
        <taxon>Vitrella</taxon>
    </lineage>
</organism>
<feature type="domain" description="Sugar phosphate transporter" evidence="7">
    <location>
        <begin position="40"/>
        <end position="324"/>
    </location>
</feature>
<dbReference type="VEuPathDB" id="CryptoDB:Vbra_14909"/>
<evidence type="ECO:0000256" key="1">
    <source>
        <dbReference type="ARBA" id="ARBA00004141"/>
    </source>
</evidence>
<evidence type="ECO:0000256" key="3">
    <source>
        <dbReference type="ARBA" id="ARBA00022989"/>
    </source>
</evidence>
<sequence length="428" mass="46288">MSSGEGKSSISTSSLLHKQPAPATSEPLSSSMLSGKMTGLFYLNAWFWFNVIITLYCKALFSIYKFPYPLLMTTVHMVFTTLGVNLAALFGAYSPKPLSKAGWKVVSWFSVIFTVNIWMSNASLMAVSVNLHQVVRTTVPLFTMVISFVALRTRYPLKLLPAILIVMFGVACTIKGEVGFDLFGLALTVFGSAIAAIKGIITQQTQVGSLGLSSLDLLRYLCPLAAVQLLCLSWVFGEVGRCLVDPNMSWVLVGHLFILGWVAFFLNFVSFRTAALVAPLTMNIAGNVKQVLTCVLSVYMLGGVMSPTLGVGIITTAIGAFWYSAEMRKWKEQERQKGKMGAGGGAGLMDKKGKSPSAAEKGLASSETEMTMVEKTSASEKEGDYEMGMTNGARRSPLWTEQAPEPTAEKERLMGISKDGQHSPGKGV</sequence>
<feature type="transmembrane region" description="Helical" evidence="6">
    <location>
        <begin position="105"/>
        <end position="127"/>
    </location>
</feature>
<keyword evidence="2 6" id="KW-0812">Transmembrane</keyword>
<gene>
    <name evidence="8" type="ORF">Vbra_14909</name>
</gene>
<dbReference type="Pfam" id="PF03151">
    <property type="entry name" value="TPT"/>
    <property type="match status" value="1"/>
</dbReference>
<feature type="region of interest" description="Disordered" evidence="5">
    <location>
        <begin position="334"/>
        <end position="428"/>
    </location>
</feature>
<dbReference type="OMA" id="MAGLNKW"/>
<protein>
    <recommendedName>
        <fullName evidence="7">Sugar phosphate transporter domain-containing protein</fullName>
    </recommendedName>
</protein>
<dbReference type="OrthoDB" id="10261634at2759"/>
<dbReference type="GO" id="GO:0016020">
    <property type="term" value="C:membrane"/>
    <property type="evidence" value="ECO:0007669"/>
    <property type="project" value="UniProtKB-SubCell"/>
</dbReference>
<feature type="transmembrane region" description="Helical" evidence="6">
    <location>
        <begin position="70"/>
        <end position="93"/>
    </location>
</feature>
<dbReference type="InterPro" id="IPR050186">
    <property type="entry name" value="TPT_transporter"/>
</dbReference>
<dbReference type="PANTHER" id="PTHR11132">
    <property type="entry name" value="SOLUTE CARRIER FAMILY 35"/>
    <property type="match status" value="1"/>
</dbReference>
<proteinExistence type="predicted"/>
<evidence type="ECO:0000259" key="7">
    <source>
        <dbReference type="Pfam" id="PF03151"/>
    </source>
</evidence>
<feature type="transmembrane region" description="Helical" evidence="6">
    <location>
        <begin position="133"/>
        <end position="151"/>
    </location>
</feature>
<evidence type="ECO:0000313" key="8">
    <source>
        <dbReference type="EMBL" id="CEM10208.1"/>
    </source>
</evidence>
<keyword evidence="3 6" id="KW-1133">Transmembrane helix</keyword>
<dbReference type="InterPro" id="IPR004853">
    <property type="entry name" value="Sugar_P_trans_dom"/>
</dbReference>
<feature type="transmembrane region" description="Helical" evidence="6">
    <location>
        <begin position="182"/>
        <end position="201"/>
    </location>
</feature>
<evidence type="ECO:0000256" key="4">
    <source>
        <dbReference type="ARBA" id="ARBA00023136"/>
    </source>
</evidence>